<keyword evidence="4" id="KW-1185">Reference proteome</keyword>
<proteinExistence type="predicted"/>
<evidence type="ECO:0000256" key="1">
    <source>
        <dbReference type="SAM" id="MobiDB-lite"/>
    </source>
</evidence>
<evidence type="ECO:0000313" key="3">
    <source>
        <dbReference type="EMBL" id="KAK2551262.1"/>
    </source>
</evidence>
<dbReference type="InterPro" id="IPR016187">
    <property type="entry name" value="CTDL_fold"/>
</dbReference>
<dbReference type="Gene3D" id="3.10.100.10">
    <property type="entry name" value="Mannose-Binding Protein A, subunit A"/>
    <property type="match status" value="1"/>
</dbReference>
<dbReference type="SMART" id="SM00034">
    <property type="entry name" value="CLECT"/>
    <property type="match status" value="1"/>
</dbReference>
<protein>
    <recommendedName>
        <fullName evidence="2">C-type lectin domain-containing protein</fullName>
    </recommendedName>
</protein>
<dbReference type="SUPFAM" id="SSF56436">
    <property type="entry name" value="C-type lectin-like"/>
    <property type="match status" value="1"/>
</dbReference>
<dbReference type="PROSITE" id="PS50041">
    <property type="entry name" value="C_TYPE_LECTIN_2"/>
    <property type="match status" value="1"/>
</dbReference>
<dbReference type="AlphaFoldDB" id="A0AAD9PY67"/>
<evidence type="ECO:0000259" key="2">
    <source>
        <dbReference type="PROSITE" id="PS50041"/>
    </source>
</evidence>
<dbReference type="Proteomes" id="UP001249851">
    <property type="component" value="Unassembled WGS sequence"/>
</dbReference>
<reference evidence="3" key="1">
    <citation type="journal article" date="2023" name="G3 (Bethesda)">
        <title>Whole genome assembly and annotation of the endangered Caribbean coral Acropora cervicornis.</title>
        <authorList>
            <person name="Selwyn J.D."/>
            <person name="Vollmer S.V."/>
        </authorList>
    </citation>
    <scope>NUCLEOTIDE SEQUENCE</scope>
    <source>
        <strain evidence="3">K2</strain>
    </source>
</reference>
<sequence length="194" mass="22387">MDDADGEKACSCYTFENRERAPGLSWPNAREWCESKHKLLVVMETIEEWEFINGSLKDQIGSVINEWHIGLLKNQTTGNWSWINGRPLTFDKWQPNKPRKDDLYVLFAKEYPTDKCQGICMHHYPESTSTTRPPATNTLRSSSTTSNTENQLTEAVSFVLSHVKPFRVASFSKLFSNRLRLESTPVSHTRLRYV</sequence>
<comment type="caution">
    <text evidence="3">The sequence shown here is derived from an EMBL/GenBank/DDBJ whole genome shotgun (WGS) entry which is preliminary data.</text>
</comment>
<dbReference type="Pfam" id="PF00059">
    <property type="entry name" value="Lectin_C"/>
    <property type="match status" value="1"/>
</dbReference>
<feature type="domain" description="C-type lectin" evidence="2">
    <location>
        <begin position="8"/>
        <end position="117"/>
    </location>
</feature>
<feature type="compositionally biased region" description="Low complexity" evidence="1">
    <location>
        <begin position="136"/>
        <end position="148"/>
    </location>
</feature>
<dbReference type="CDD" id="cd00037">
    <property type="entry name" value="CLECT"/>
    <property type="match status" value="1"/>
</dbReference>
<evidence type="ECO:0000313" key="4">
    <source>
        <dbReference type="Proteomes" id="UP001249851"/>
    </source>
</evidence>
<reference evidence="3" key="2">
    <citation type="journal article" date="2023" name="Science">
        <title>Genomic signatures of disease resistance in endangered staghorn corals.</title>
        <authorList>
            <person name="Vollmer S.V."/>
            <person name="Selwyn J.D."/>
            <person name="Despard B.A."/>
            <person name="Roesel C.L."/>
        </authorList>
    </citation>
    <scope>NUCLEOTIDE SEQUENCE</scope>
    <source>
        <strain evidence="3">K2</strain>
    </source>
</reference>
<dbReference type="InterPro" id="IPR016186">
    <property type="entry name" value="C-type_lectin-like/link_sf"/>
</dbReference>
<organism evidence="3 4">
    <name type="scientific">Acropora cervicornis</name>
    <name type="common">Staghorn coral</name>
    <dbReference type="NCBI Taxonomy" id="6130"/>
    <lineage>
        <taxon>Eukaryota</taxon>
        <taxon>Metazoa</taxon>
        <taxon>Cnidaria</taxon>
        <taxon>Anthozoa</taxon>
        <taxon>Hexacorallia</taxon>
        <taxon>Scleractinia</taxon>
        <taxon>Astrocoeniina</taxon>
        <taxon>Acroporidae</taxon>
        <taxon>Acropora</taxon>
    </lineage>
</organism>
<gene>
    <name evidence="3" type="ORF">P5673_027851</name>
</gene>
<feature type="region of interest" description="Disordered" evidence="1">
    <location>
        <begin position="127"/>
        <end position="148"/>
    </location>
</feature>
<name>A0AAD9PY67_ACRCE</name>
<dbReference type="InterPro" id="IPR001304">
    <property type="entry name" value="C-type_lectin-like"/>
</dbReference>
<dbReference type="EMBL" id="JARQWQ010000099">
    <property type="protein sequence ID" value="KAK2551262.1"/>
    <property type="molecule type" value="Genomic_DNA"/>
</dbReference>
<accession>A0AAD9PY67</accession>